<comment type="caution">
    <text evidence="1">The sequence shown here is derived from an EMBL/GenBank/DDBJ whole genome shotgun (WGS) entry which is preliminary data.</text>
</comment>
<sequence length="142" mass="15844">MKPPEGFWAHLEDDNNYDNLKLVLSDGVGEEVLWLSALELAEGLAHLEEDDLLDPNESAWSHESVEVPETSISAYSPTQHHPRLEGAYRAAQVELYSPPGLLLLRRVVEVGGDILEVTTPNGSVYTFAYDQVRAYLHPLLPH</sequence>
<accession>A0A7C3DVR8</accession>
<gene>
    <name evidence="1" type="ORF">ENS82_14385</name>
</gene>
<organism evidence="1">
    <name type="scientific">Meiothermus ruber</name>
    <dbReference type="NCBI Taxonomy" id="277"/>
    <lineage>
        <taxon>Bacteria</taxon>
        <taxon>Thermotogati</taxon>
        <taxon>Deinococcota</taxon>
        <taxon>Deinococci</taxon>
        <taxon>Thermales</taxon>
        <taxon>Thermaceae</taxon>
        <taxon>Meiothermus</taxon>
    </lineage>
</organism>
<dbReference type="RefSeq" id="WP_409657599.1">
    <property type="nucleotide sequence ID" value="NZ_JBKBUW010000046.1"/>
</dbReference>
<name>A0A7C3DVR8_MEIRU</name>
<evidence type="ECO:0000313" key="1">
    <source>
        <dbReference type="EMBL" id="HFG21873.1"/>
    </source>
</evidence>
<protein>
    <submittedName>
        <fullName evidence="1">Uncharacterized protein</fullName>
    </submittedName>
</protein>
<reference evidence="1" key="1">
    <citation type="journal article" date="2020" name="mSystems">
        <title>Genome- and Community-Level Interaction Insights into Carbon Utilization and Element Cycling Functions of Hydrothermarchaeota in Hydrothermal Sediment.</title>
        <authorList>
            <person name="Zhou Z."/>
            <person name="Liu Y."/>
            <person name="Xu W."/>
            <person name="Pan J."/>
            <person name="Luo Z.H."/>
            <person name="Li M."/>
        </authorList>
    </citation>
    <scope>NUCLEOTIDE SEQUENCE [LARGE SCALE GENOMIC DNA]</scope>
    <source>
        <strain evidence="1">SpSt-524</strain>
    </source>
</reference>
<dbReference type="AlphaFoldDB" id="A0A7C3DVR8"/>
<dbReference type="EMBL" id="DSWI01000035">
    <property type="protein sequence ID" value="HFG21873.1"/>
    <property type="molecule type" value="Genomic_DNA"/>
</dbReference>
<proteinExistence type="predicted"/>